<proteinExistence type="predicted"/>
<comment type="caution">
    <text evidence="2">The sequence shown here is derived from an EMBL/GenBank/DDBJ whole genome shotgun (WGS) entry which is preliminary data.</text>
</comment>
<reference evidence="2 3" key="1">
    <citation type="journal article" date="2024" name="J Genomics">
        <title>Draft genome sequencing and assembly of Favolaschia claudopus CIRM-BRFM 2984 isolated from oak limbs.</title>
        <authorList>
            <person name="Navarro D."/>
            <person name="Drula E."/>
            <person name="Chaduli D."/>
            <person name="Cazenave R."/>
            <person name="Ahrendt S."/>
            <person name="Wang J."/>
            <person name="Lipzen A."/>
            <person name="Daum C."/>
            <person name="Barry K."/>
            <person name="Grigoriev I.V."/>
            <person name="Favel A."/>
            <person name="Rosso M.N."/>
            <person name="Martin F."/>
        </authorList>
    </citation>
    <scope>NUCLEOTIDE SEQUENCE [LARGE SCALE GENOMIC DNA]</scope>
    <source>
        <strain evidence="2 3">CIRM-BRFM 2984</strain>
    </source>
</reference>
<evidence type="ECO:0000256" key="1">
    <source>
        <dbReference type="SAM" id="MobiDB-lite"/>
    </source>
</evidence>
<gene>
    <name evidence="2" type="ORF">R3P38DRAFT_2816706</name>
</gene>
<organism evidence="2 3">
    <name type="scientific">Favolaschia claudopus</name>
    <dbReference type="NCBI Taxonomy" id="2862362"/>
    <lineage>
        <taxon>Eukaryota</taxon>
        <taxon>Fungi</taxon>
        <taxon>Dikarya</taxon>
        <taxon>Basidiomycota</taxon>
        <taxon>Agaricomycotina</taxon>
        <taxon>Agaricomycetes</taxon>
        <taxon>Agaricomycetidae</taxon>
        <taxon>Agaricales</taxon>
        <taxon>Marasmiineae</taxon>
        <taxon>Mycenaceae</taxon>
        <taxon>Favolaschia</taxon>
    </lineage>
</organism>
<evidence type="ECO:0000313" key="3">
    <source>
        <dbReference type="Proteomes" id="UP001362999"/>
    </source>
</evidence>
<feature type="region of interest" description="Disordered" evidence="1">
    <location>
        <begin position="558"/>
        <end position="593"/>
    </location>
</feature>
<protein>
    <submittedName>
        <fullName evidence="2">Uncharacterized protein</fullName>
    </submittedName>
</protein>
<name>A0AAV9YYP5_9AGAR</name>
<keyword evidence="3" id="KW-1185">Reference proteome</keyword>
<dbReference type="Proteomes" id="UP001362999">
    <property type="component" value="Unassembled WGS sequence"/>
</dbReference>
<accession>A0AAV9YYP5</accession>
<sequence>MPLPSLPKPNLCPQYPNTDARCPPTPRSLVAFLSNPRPPSCYIDYWMTALRPFDAEQRYSHSSTLLLSVFIEIDARSGNASRAASNYTRSPQSRRLSFTAKFVPVQSSKPQNSTERVRIVRRRIRHRTHAKIFMNLSYFASDKQSAQSELQELRRYADQAHFTSTSPFSHLVRPSIENRNRARRALKFLAPAGHLGAADYVPFSRARYAGKTSAGGETSIGFSQTLVSLRTSLSKKKPGHDSLILPVYILSGASISIAETITQKNLVTFAVKSWYANRLNEIGAINYKALYSPSLYFLLSTYVPIADTYLKKSVMVSMAFVRHTQSKGAWVFIEATGSATGRLRVPARRSTSRRVLNLDRVAVQGSFLLNWLDEVSTSTADWRFFALFLLHDFQTKAQKSFQRLRINLAASLSLALVKIFVNNLRLITSIYLLVSIPNHKKFPATGGKPTSYTCRSKDRDPWYCTECKHDVTQEEKYHQRVFHQKTCDVAYPNEKPQKYHRTLGVFSCKRCDFSAQDPSRFGEHIRELCTALDPALVPKQSNPLSEPLEFVRQSEPDLQHPRSPIAGIGNRRRSFPSTRTANPPPRPNLADFPVIDPRNYLRIPEPTTITTHETIPLATVMGNSGLNSVKQVPESTGIHTTFGSVGGNSCHLFE</sequence>
<dbReference type="AlphaFoldDB" id="A0AAV9YYP5"/>
<evidence type="ECO:0000313" key="2">
    <source>
        <dbReference type="EMBL" id="KAK6964779.1"/>
    </source>
</evidence>
<dbReference type="EMBL" id="JAWWNJ010000297">
    <property type="protein sequence ID" value="KAK6964779.1"/>
    <property type="molecule type" value="Genomic_DNA"/>
</dbReference>